<evidence type="ECO:0000313" key="1">
    <source>
        <dbReference type="EMBL" id="KAF2183041.1"/>
    </source>
</evidence>
<proteinExistence type="predicted"/>
<dbReference type="AlphaFoldDB" id="A0A6A6DTQ8"/>
<keyword evidence="2" id="KW-1185">Reference proteome</keyword>
<dbReference type="OrthoDB" id="3944237at2759"/>
<gene>
    <name evidence="1" type="ORF">K469DRAFT_584067</name>
</gene>
<sequence>WRELGPIGRLRNIIKWINVFPQRRHHFAEIQRRLWRERNPMLPPNVLQLILCVCTRWNSTSVIVSSF</sequence>
<protein>
    <submittedName>
        <fullName evidence="1">Uncharacterized protein</fullName>
    </submittedName>
</protein>
<reference evidence="1" key="1">
    <citation type="journal article" date="2020" name="Stud. Mycol.">
        <title>101 Dothideomycetes genomes: a test case for predicting lifestyles and emergence of pathogens.</title>
        <authorList>
            <person name="Haridas S."/>
            <person name="Albert R."/>
            <person name="Binder M."/>
            <person name="Bloem J."/>
            <person name="Labutti K."/>
            <person name="Salamov A."/>
            <person name="Andreopoulos B."/>
            <person name="Baker S."/>
            <person name="Barry K."/>
            <person name="Bills G."/>
            <person name="Bluhm B."/>
            <person name="Cannon C."/>
            <person name="Castanera R."/>
            <person name="Culley D."/>
            <person name="Daum C."/>
            <person name="Ezra D."/>
            <person name="Gonzalez J."/>
            <person name="Henrissat B."/>
            <person name="Kuo A."/>
            <person name="Liang C."/>
            <person name="Lipzen A."/>
            <person name="Lutzoni F."/>
            <person name="Magnuson J."/>
            <person name="Mondo S."/>
            <person name="Nolan M."/>
            <person name="Ohm R."/>
            <person name="Pangilinan J."/>
            <person name="Park H.-J."/>
            <person name="Ramirez L."/>
            <person name="Alfaro M."/>
            <person name="Sun H."/>
            <person name="Tritt A."/>
            <person name="Yoshinaga Y."/>
            <person name="Zwiers L.-H."/>
            <person name="Turgeon B."/>
            <person name="Goodwin S."/>
            <person name="Spatafora J."/>
            <person name="Crous P."/>
            <person name="Grigoriev I."/>
        </authorList>
    </citation>
    <scope>NUCLEOTIDE SEQUENCE</scope>
    <source>
        <strain evidence="1">CBS 207.26</strain>
    </source>
</reference>
<dbReference type="Proteomes" id="UP000800200">
    <property type="component" value="Unassembled WGS sequence"/>
</dbReference>
<dbReference type="EMBL" id="ML994644">
    <property type="protein sequence ID" value="KAF2183041.1"/>
    <property type="molecule type" value="Genomic_DNA"/>
</dbReference>
<accession>A0A6A6DTQ8</accession>
<name>A0A6A6DTQ8_9PEZI</name>
<feature type="non-terminal residue" evidence="1">
    <location>
        <position position="1"/>
    </location>
</feature>
<organism evidence="1 2">
    <name type="scientific">Zopfia rhizophila CBS 207.26</name>
    <dbReference type="NCBI Taxonomy" id="1314779"/>
    <lineage>
        <taxon>Eukaryota</taxon>
        <taxon>Fungi</taxon>
        <taxon>Dikarya</taxon>
        <taxon>Ascomycota</taxon>
        <taxon>Pezizomycotina</taxon>
        <taxon>Dothideomycetes</taxon>
        <taxon>Dothideomycetes incertae sedis</taxon>
        <taxon>Zopfiaceae</taxon>
        <taxon>Zopfia</taxon>
    </lineage>
</organism>
<evidence type="ECO:0000313" key="2">
    <source>
        <dbReference type="Proteomes" id="UP000800200"/>
    </source>
</evidence>